<organism evidence="1 2">
    <name type="scientific">Pedobacter yulinensis</name>
    <dbReference type="NCBI Taxonomy" id="2126353"/>
    <lineage>
        <taxon>Bacteria</taxon>
        <taxon>Pseudomonadati</taxon>
        <taxon>Bacteroidota</taxon>
        <taxon>Sphingobacteriia</taxon>
        <taxon>Sphingobacteriales</taxon>
        <taxon>Sphingobacteriaceae</taxon>
        <taxon>Pedobacter</taxon>
    </lineage>
</organism>
<protein>
    <recommendedName>
        <fullName evidence="3">Phage tail collar domain-containing protein</fullName>
    </recommendedName>
</protein>
<keyword evidence="2" id="KW-1185">Reference proteome</keyword>
<dbReference type="OrthoDB" id="9113831at2"/>
<reference evidence="1 2" key="1">
    <citation type="submission" date="2018-03" db="EMBL/GenBank/DDBJ databases">
        <authorList>
            <person name="Keele B.F."/>
        </authorList>
    </citation>
    <scope>NUCLEOTIDE SEQUENCE [LARGE SCALE GENOMIC DNA]</scope>
    <source>
        <strain evidence="1 2">YL28-9</strain>
    </source>
</reference>
<evidence type="ECO:0000313" key="2">
    <source>
        <dbReference type="Proteomes" id="UP000240912"/>
    </source>
</evidence>
<dbReference type="InterPro" id="IPR037053">
    <property type="entry name" value="Phage_tail_collar_dom_sf"/>
</dbReference>
<dbReference type="SUPFAM" id="SSF88874">
    <property type="entry name" value="Receptor-binding domain of short tail fibre protein gp12"/>
    <property type="match status" value="1"/>
</dbReference>
<dbReference type="EMBL" id="PYLS01000004">
    <property type="protein sequence ID" value="PST83932.1"/>
    <property type="molecule type" value="Genomic_DNA"/>
</dbReference>
<gene>
    <name evidence="1" type="ORF">C7T94_04095</name>
</gene>
<accession>A0A2T3HN97</accession>
<dbReference type="AlphaFoldDB" id="A0A2T3HN97"/>
<sequence>MPSSTKRIFALNESGQSTLSFSWQNYDGAQAIYLTDSASLNNITITLTNNTEGTVGFPGGPIYSMEGSGSAGVIFLQFLDQYIPAADVAVMSWDGPTDGVTWSAATFKDSNGQYLAIAPESDVYISSGSSVTFTLTNVMTPDVSSPVTGGKVAFTYEEVTGLQQSYGAIQLPVPLLNPPNNANQNLDPLVGFAETDLVFIGTEPNSLTLYITNTQSTSITLNNPPTAPVFSVSFAFGTGTGAITTVDNSNFSVNMAGGNANNWKVIPNTLGGNPYWQFEPLTTNVLGTGVNSTAEISIGNIITQLEPGVSSVIVAWTGIPGYNDGELAVDMIKVNPIIISSLTASPAVISNPTGPTPVAIDFEVLNSTFIAITNTGFAQQTNSADYTGNAVANITGTTTFTLIASNIYTSQQVAQSVTATVTPDLYSLLPLGTVVMWAGGINNVPAGWMLCMGQTVQTPAPAGWAAGPGVTAPASGWILPDLRDRFVVGAGGTVAPATDSQGGPDQHTHNITVNPQSFQTTTDGTHNHSMTFNTTGCMSSGDTSHYTLYYGMNNGKDLGCNNGTNSQNTSSDGSHNHSVTVGFSNVVSATQNGGINPPWYSLAFIIKIF</sequence>
<evidence type="ECO:0008006" key="3">
    <source>
        <dbReference type="Google" id="ProtNLM"/>
    </source>
</evidence>
<proteinExistence type="predicted"/>
<dbReference type="Gene3D" id="3.90.1340.10">
    <property type="entry name" value="Phage tail collar domain"/>
    <property type="match status" value="1"/>
</dbReference>
<name>A0A2T3HN97_9SPHI</name>
<dbReference type="RefSeq" id="WP_107213857.1">
    <property type="nucleotide sequence ID" value="NZ_KZ686268.1"/>
</dbReference>
<dbReference type="Proteomes" id="UP000240912">
    <property type="component" value="Unassembled WGS sequence"/>
</dbReference>
<comment type="caution">
    <text evidence="1">The sequence shown here is derived from an EMBL/GenBank/DDBJ whole genome shotgun (WGS) entry which is preliminary data.</text>
</comment>
<evidence type="ECO:0000313" key="1">
    <source>
        <dbReference type="EMBL" id="PST83932.1"/>
    </source>
</evidence>